<proteinExistence type="inferred from homology"/>
<accession>A0A822VBP1</accession>
<dbReference type="Gene3D" id="3.40.50.12370">
    <property type="match status" value="1"/>
</dbReference>
<dbReference type="CDD" id="cd00293">
    <property type="entry name" value="USP-like"/>
    <property type="match status" value="1"/>
</dbReference>
<dbReference type="InterPro" id="IPR006015">
    <property type="entry name" value="Universal_stress_UspA"/>
</dbReference>
<dbReference type="PANTHER" id="PTHR46268:SF15">
    <property type="entry name" value="UNIVERSAL STRESS PROTEIN HP_0031"/>
    <property type="match status" value="1"/>
</dbReference>
<dbReference type="PRINTS" id="PR01438">
    <property type="entry name" value="UNVRSLSTRESS"/>
</dbReference>
<comment type="caution">
    <text evidence="3">The sequence shown here is derived from an EMBL/GenBank/DDBJ whole genome shotgun (WGS) entry which is preliminary data.</text>
</comment>
<protein>
    <submittedName>
        <fullName evidence="3">Putative universal stress protein</fullName>
    </submittedName>
</protein>
<dbReference type="AlphaFoldDB" id="A0A822VBP1"/>
<evidence type="ECO:0000259" key="2">
    <source>
        <dbReference type="Pfam" id="PF00582"/>
    </source>
</evidence>
<dbReference type="PANTHER" id="PTHR46268">
    <property type="entry name" value="STRESS RESPONSE PROTEIN NHAX"/>
    <property type="match status" value="1"/>
</dbReference>
<feature type="domain" description="UspA" evidence="2">
    <location>
        <begin position="159"/>
        <end position="280"/>
    </location>
</feature>
<organism evidence="3 4">
    <name type="scientific">Agrobacterium tumefaciens str. B6</name>
    <dbReference type="NCBI Taxonomy" id="1183423"/>
    <lineage>
        <taxon>Bacteria</taxon>
        <taxon>Pseudomonadati</taxon>
        <taxon>Pseudomonadota</taxon>
        <taxon>Alphaproteobacteria</taxon>
        <taxon>Hyphomicrobiales</taxon>
        <taxon>Rhizobiaceae</taxon>
        <taxon>Rhizobium/Agrobacterium group</taxon>
        <taxon>Agrobacterium</taxon>
        <taxon>Agrobacterium tumefaciens complex</taxon>
    </lineage>
</organism>
<dbReference type="SUPFAM" id="SSF52402">
    <property type="entry name" value="Adenine nucleotide alpha hydrolases-like"/>
    <property type="match status" value="2"/>
</dbReference>
<name>A0A822VBP1_AGRTU</name>
<reference evidence="3 4" key="1">
    <citation type="submission" date="2016-01" db="EMBL/GenBank/DDBJ databases">
        <authorList>
            <person name="Regsiter A."/>
            <person name="william w."/>
        </authorList>
    </citation>
    <scope>NUCLEOTIDE SEQUENCE [LARGE SCALE GENOMIC DNA]</scope>
    <source>
        <strain evidence="3 4">B6</strain>
    </source>
</reference>
<evidence type="ECO:0000313" key="4">
    <source>
        <dbReference type="Proteomes" id="UP000192074"/>
    </source>
</evidence>
<sequence>MQSPKDIVVYIDNADREAFRPRIEYAAALAHRWGAHLVVAFAPEDLSLNLHAGFTRGAATISMLTAFERRRVETEELARRLLQAAGAKFDVSWEFRLCEGEHGEALMLHARHSAIAVLGSSREPERQVTALTMSEDVIFASGRPSILLPVGWSGETLPRKIVIGWNASREATRAVSDAMPFLRMAEQVHVVVVPEPKIARLLGEDPGSDISRHLARYDIPVVLDRLDGANAADLLLSKVKQIEADMLVVGAYGQPKITEFVFGSVTQTLLTAPGVPVLLSR</sequence>
<evidence type="ECO:0000313" key="3">
    <source>
        <dbReference type="EMBL" id="CVI25238.1"/>
    </source>
</evidence>
<dbReference type="EMBL" id="FCNL01000042">
    <property type="protein sequence ID" value="CVI25238.1"/>
    <property type="molecule type" value="Genomic_DNA"/>
</dbReference>
<dbReference type="RefSeq" id="WP_080868805.1">
    <property type="nucleotide sequence ID" value="NZ_LT009760.1"/>
</dbReference>
<comment type="similarity">
    <text evidence="1">Belongs to the universal stress protein A family.</text>
</comment>
<dbReference type="Proteomes" id="UP000192074">
    <property type="component" value="Unassembled WGS sequence"/>
</dbReference>
<gene>
    <name evidence="3" type="ORF">AGR4A_pAt30053</name>
</gene>
<dbReference type="InterPro" id="IPR006016">
    <property type="entry name" value="UspA"/>
</dbReference>
<evidence type="ECO:0000256" key="1">
    <source>
        <dbReference type="ARBA" id="ARBA00008791"/>
    </source>
</evidence>
<dbReference type="Pfam" id="PF00582">
    <property type="entry name" value="Usp"/>
    <property type="match status" value="1"/>
</dbReference>